<dbReference type="STRING" id="44251.PDUR_01815"/>
<dbReference type="Pfam" id="PF22685">
    <property type="entry name" value="Gal80p_C-like"/>
    <property type="match status" value="1"/>
</dbReference>
<dbReference type="OrthoDB" id="9815825at2"/>
<evidence type="ECO:0000259" key="1">
    <source>
        <dbReference type="Pfam" id="PF01408"/>
    </source>
</evidence>
<dbReference type="GO" id="GO:0000166">
    <property type="term" value="F:nucleotide binding"/>
    <property type="evidence" value="ECO:0007669"/>
    <property type="project" value="InterPro"/>
</dbReference>
<dbReference type="Pfam" id="PF01408">
    <property type="entry name" value="GFO_IDH_MocA"/>
    <property type="match status" value="1"/>
</dbReference>
<dbReference type="InterPro" id="IPR055080">
    <property type="entry name" value="Gal80p-like_C"/>
</dbReference>
<dbReference type="AlphaFoldDB" id="A0A089HIJ8"/>
<reference evidence="3 4" key="1">
    <citation type="submission" date="2014-08" db="EMBL/GenBank/DDBJ databases">
        <title>Comparative genomics of the Paenibacillus odorifer group.</title>
        <authorList>
            <person name="den Bakker H.C."/>
            <person name="Tsai Y.-C."/>
            <person name="Martin N."/>
            <person name="Korlach J."/>
            <person name="Wiedmann M."/>
        </authorList>
    </citation>
    <scope>NUCLEOTIDE SEQUENCE [LARGE SCALE GENOMIC DNA]</scope>
    <source>
        <strain evidence="3 4">DSM 1735</strain>
    </source>
</reference>
<proteinExistence type="predicted"/>
<evidence type="ECO:0000313" key="4">
    <source>
        <dbReference type="Proteomes" id="UP000029409"/>
    </source>
</evidence>
<protein>
    <submittedName>
        <fullName evidence="3">Dehydrogenase</fullName>
    </submittedName>
</protein>
<sequence>MSNESIRTGIIGGSLNHQWASQTHIPALSSSSLHQITAIATSKMESALQSADVLDVPLAFAGHQELSQSSEVELVVVSIRVPFHYEAVKTAILAGKHVYCEWPLAVTASQAEELAELADQAGIHHAIGFQARLDNAVLEAKRRMDSGEIGRILSCTMQVSTQGKGGVTDRKGAYLLMEENGATLLTINGGHSLDVLCYLLGDFKELSAVMNSNYSQAIFTDTGEPAAKNTADQIMIHGTLNSAASVSVHIQGGAYPGFTMDIQGEKGIIRLSQRHSLGHVQFGNLQLQQAVYAPGSSAASSMDDFKTVLPEKKETRSPVQNVLEAHILLARDILDHTYQSANFHDALRLHRLLDTIRQAATTGQRQKLS</sequence>
<accession>A0A089HIJ8</accession>
<dbReference type="PANTHER" id="PTHR43708:SF1">
    <property type="entry name" value="GALACTOSE_LACTOSE METABOLISM REGULATORY PROTEIN GAL80"/>
    <property type="match status" value="1"/>
</dbReference>
<feature type="domain" description="Gfo/Idh/MocA-like oxidoreductase N-terminal" evidence="1">
    <location>
        <begin position="6"/>
        <end position="123"/>
    </location>
</feature>
<dbReference type="KEGG" id="pdu:PDUR_01815"/>
<dbReference type="eggNOG" id="COG0673">
    <property type="taxonomic scope" value="Bacteria"/>
</dbReference>
<dbReference type="Gene3D" id="3.30.360.10">
    <property type="entry name" value="Dihydrodipicolinate Reductase, domain 2"/>
    <property type="match status" value="1"/>
</dbReference>
<dbReference type="InterPro" id="IPR000683">
    <property type="entry name" value="Gfo/Idh/MocA-like_OxRdtase_N"/>
</dbReference>
<organism evidence="3 4">
    <name type="scientific">Paenibacillus durus</name>
    <name type="common">Paenibacillus azotofixans</name>
    <dbReference type="NCBI Taxonomy" id="44251"/>
    <lineage>
        <taxon>Bacteria</taxon>
        <taxon>Bacillati</taxon>
        <taxon>Bacillota</taxon>
        <taxon>Bacilli</taxon>
        <taxon>Bacillales</taxon>
        <taxon>Paenibacillaceae</taxon>
        <taxon>Paenibacillus</taxon>
    </lineage>
</organism>
<dbReference type="InterPro" id="IPR036291">
    <property type="entry name" value="NAD(P)-bd_dom_sf"/>
</dbReference>
<keyword evidence="4" id="KW-1185">Reference proteome</keyword>
<dbReference type="InterPro" id="IPR051317">
    <property type="entry name" value="Gfo/Idh/MocA_oxidoreduct"/>
</dbReference>
<name>A0A089HIJ8_PAEDU</name>
<dbReference type="PANTHER" id="PTHR43708">
    <property type="entry name" value="CONSERVED EXPRESSED OXIDOREDUCTASE (EUROFUNG)"/>
    <property type="match status" value="1"/>
</dbReference>
<feature type="domain" description="Gal80p-like C-terminal" evidence="2">
    <location>
        <begin position="137"/>
        <end position="271"/>
    </location>
</feature>
<evidence type="ECO:0000259" key="2">
    <source>
        <dbReference type="Pfam" id="PF22685"/>
    </source>
</evidence>
<evidence type="ECO:0000313" key="3">
    <source>
        <dbReference type="EMBL" id="AIQ10892.1"/>
    </source>
</evidence>
<gene>
    <name evidence="3" type="ORF">PDUR_01815</name>
</gene>
<dbReference type="SUPFAM" id="SSF55347">
    <property type="entry name" value="Glyceraldehyde-3-phosphate dehydrogenase-like, C-terminal domain"/>
    <property type="match status" value="1"/>
</dbReference>
<dbReference type="RefSeq" id="WP_042204821.1">
    <property type="nucleotide sequence ID" value="NZ_CP009288.1"/>
</dbReference>
<dbReference type="SUPFAM" id="SSF51735">
    <property type="entry name" value="NAD(P)-binding Rossmann-fold domains"/>
    <property type="match status" value="1"/>
</dbReference>
<dbReference type="EMBL" id="CP009288">
    <property type="protein sequence ID" value="AIQ10892.1"/>
    <property type="molecule type" value="Genomic_DNA"/>
</dbReference>
<dbReference type="Proteomes" id="UP000029409">
    <property type="component" value="Chromosome"/>
</dbReference>
<dbReference type="Gene3D" id="3.40.50.720">
    <property type="entry name" value="NAD(P)-binding Rossmann-like Domain"/>
    <property type="match status" value="1"/>
</dbReference>